<evidence type="ECO:0000313" key="1">
    <source>
        <dbReference type="EMBL" id="KAG8639883.1"/>
    </source>
</evidence>
<evidence type="ECO:0000313" key="2">
    <source>
        <dbReference type="Proteomes" id="UP000091857"/>
    </source>
</evidence>
<organism evidence="1 2">
    <name type="scientific">Manihot esculenta</name>
    <name type="common">Cassava</name>
    <name type="synonym">Jatropha manihot</name>
    <dbReference type="NCBI Taxonomy" id="3983"/>
    <lineage>
        <taxon>Eukaryota</taxon>
        <taxon>Viridiplantae</taxon>
        <taxon>Streptophyta</taxon>
        <taxon>Embryophyta</taxon>
        <taxon>Tracheophyta</taxon>
        <taxon>Spermatophyta</taxon>
        <taxon>Magnoliopsida</taxon>
        <taxon>eudicotyledons</taxon>
        <taxon>Gunneridae</taxon>
        <taxon>Pentapetalae</taxon>
        <taxon>rosids</taxon>
        <taxon>fabids</taxon>
        <taxon>Malpighiales</taxon>
        <taxon>Euphorbiaceae</taxon>
        <taxon>Crotonoideae</taxon>
        <taxon>Manihoteae</taxon>
        <taxon>Manihot</taxon>
    </lineage>
</organism>
<name>A0ACB7GHT5_MANES</name>
<proteinExistence type="predicted"/>
<comment type="caution">
    <text evidence="1">The sequence shown here is derived from an EMBL/GenBank/DDBJ whole genome shotgun (WGS) entry which is preliminary data.</text>
</comment>
<keyword evidence="2" id="KW-1185">Reference proteome</keyword>
<accession>A0ACB7GHT5</accession>
<dbReference type="Proteomes" id="UP000091857">
    <property type="component" value="Chromosome 13"/>
</dbReference>
<protein>
    <submittedName>
        <fullName evidence="1">Uncharacterized protein</fullName>
    </submittedName>
</protein>
<dbReference type="EMBL" id="CM004399">
    <property type="protein sequence ID" value="KAG8639883.1"/>
    <property type="molecule type" value="Genomic_DNA"/>
</dbReference>
<gene>
    <name evidence="1" type="ORF">MANES_13G000500v8</name>
</gene>
<sequence length="395" mass="45077">MALKLNQITFPLTHKLPCRSCSQTSPSRIFMAATLGSTPTKKIVNVKQPNSPPQEIHVQVTHSMPPQKMEIFKALEDWAEDNILVHLKPVEKCWQPQDFLPEPESEGFYEQVKELRERSRELPDDYFVVLVGDMITEEALPTYQTMLNTLDGVRDETGASLTSWAIWTRAWTAEENRHGDLLNKYLYLSGRVDMKQIEKTIQYLIGSGMDPKTENNPYLGFIYTSFQERATFISHGNTARLAKEHGDLKLAQICGTIAADEKRHETAYTKIVEKLFEIDPDGTVLALADMMRKKISMPAHLMYDGQDNNLFEHYSTVAQRIGVYTAKDYADILEFLVERWKVEKLTGLSSDGGRAQDFVCGLPARIRRLEERAQGRVKQAATVPFSWIFGRELKL</sequence>
<reference evidence="2" key="1">
    <citation type="journal article" date="2016" name="Nat. Biotechnol.">
        <title>Sequencing wild and cultivated cassava and related species reveals extensive interspecific hybridization and genetic diversity.</title>
        <authorList>
            <person name="Bredeson J.V."/>
            <person name="Lyons J.B."/>
            <person name="Prochnik S.E."/>
            <person name="Wu G.A."/>
            <person name="Ha C.M."/>
            <person name="Edsinger-Gonzales E."/>
            <person name="Grimwood J."/>
            <person name="Schmutz J."/>
            <person name="Rabbi I.Y."/>
            <person name="Egesi C."/>
            <person name="Nauluvula P."/>
            <person name="Lebot V."/>
            <person name="Ndunguru J."/>
            <person name="Mkamilo G."/>
            <person name="Bart R.S."/>
            <person name="Setter T.L."/>
            <person name="Gleadow R.M."/>
            <person name="Kulakow P."/>
            <person name="Ferguson M.E."/>
            <person name="Rounsley S."/>
            <person name="Rokhsar D.S."/>
        </authorList>
    </citation>
    <scope>NUCLEOTIDE SEQUENCE [LARGE SCALE GENOMIC DNA]</scope>
    <source>
        <strain evidence="2">cv. AM560-2</strain>
    </source>
</reference>